<proteinExistence type="predicted"/>
<reference evidence="2" key="1">
    <citation type="submission" date="2023-07" db="EMBL/GenBank/DDBJ databases">
        <title>draft genome sequence of fig (Ficus carica).</title>
        <authorList>
            <person name="Takahashi T."/>
            <person name="Nishimura K."/>
        </authorList>
    </citation>
    <scope>NUCLEOTIDE SEQUENCE</scope>
</reference>
<evidence type="ECO:0000313" key="2">
    <source>
        <dbReference type="EMBL" id="GMN48259.1"/>
    </source>
</evidence>
<keyword evidence="1" id="KW-1133">Transmembrane helix</keyword>
<accession>A0AA88A971</accession>
<comment type="caution">
    <text evidence="2">The sequence shown here is derived from an EMBL/GenBank/DDBJ whole genome shotgun (WGS) entry which is preliminary data.</text>
</comment>
<evidence type="ECO:0000256" key="1">
    <source>
        <dbReference type="SAM" id="Phobius"/>
    </source>
</evidence>
<keyword evidence="1" id="KW-0472">Membrane</keyword>
<dbReference type="Proteomes" id="UP001187192">
    <property type="component" value="Unassembled WGS sequence"/>
</dbReference>
<keyword evidence="3" id="KW-1185">Reference proteome</keyword>
<feature type="transmembrane region" description="Helical" evidence="1">
    <location>
        <begin position="65"/>
        <end position="89"/>
    </location>
</feature>
<name>A0AA88A971_FICCA</name>
<keyword evidence="1" id="KW-0812">Transmembrane</keyword>
<sequence>MRPIKSGLHTVELSRWVSLMSLLEGMVRHVQTILGQLTLASTTITQICAHTVLPQMWLPRLRTRWNVLSLSSWLTSSLTVVMVPLIWKVPFPLIIIPLTSLRPTLISEVSTVLVVVVPRDFTLTKLAFLFLIQMIFRTKGTLNTFSGGGRWSSPVINNHCNIGSEYPDHSSQPFFFIWHHVGTKAC</sequence>
<organism evidence="2 3">
    <name type="scientific">Ficus carica</name>
    <name type="common">Common fig</name>
    <dbReference type="NCBI Taxonomy" id="3494"/>
    <lineage>
        <taxon>Eukaryota</taxon>
        <taxon>Viridiplantae</taxon>
        <taxon>Streptophyta</taxon>
        <taxon>Embryophyta</taxon>
        <taxon>Tracheophyta</taxon>
        <taxon>Spermatophyta</taxon>
        <taxon>Magnoliopsida</taxon>
        <taxon>eudicotyledons</taxon>
        <taxon>Gunneridae</taxon>
        <taxon>Pentapetalae</taxon>
        <taxon>rosids</taxon>
        <taxon>fabids</taxon>
        <taxon>Rosales</taxon>
        <taxon>Moraceae</taxon>
        <taxon>Ficeae</taxon>
        <taxon>Ficus</taxon>
    </lineage>
</organism>
<gene>
    <name evidence="2" type="ORF">TIFTF001_017438</name>
</gene>
<dbReference type="AlphaFoldDB" id="A0AA88A971"/>
<protein>
    <submittedName>
        <fullName evidence="2">Uncharacterized protein</fullName>
    </submittedName>
</protein>
<dbReference type="EMBL" id="BTGU01000027">
    <property type="protein sequence ID" value="GMN48259.1"/>
    <property type="molecule type" value="Genomic_DNA"/>
</dbReference>
<evidence type="ECO:0000313" key="3">
    <source>
        <dbReference type="Proteomes" id="UP001187192"/>
    </source>
</evidence>